<keyword evidence="3" id="KW-1015">Disulfide bond</keyword>
<dbReference type="Ensembl" id="ENSNNAT00000024846.1">
    <property type="protein sequence ID" value="ENSNNAP00000023691.1"/>
    <property type="gene ID" value="ENSNNAG00000015598.1"/>
</dbReference>
<sequence length="115" mass="12809">MKASWKCQGNSLALRGVLPVLGNREAVCECQQVCQSVYDPVCGSDNLTYSNPCELDAMACALRKEIHVKHKGPCGEWLDPLLPEIEKKIGKEWKIGKKEQLSLGVVSEKRQHPSF</sequence>
<dbReference type="InterPro" id="IPR002350">
    <property type="entry name" value="Kazal_dom"/>
</dbReference>
<dbReference type="PANTHER" id="PTHR10913">
    <property type="entry name" value="FOLLISTATIN-RELATED"/>
    <property type="match status" value="1"/>
</dbReference>
<dbReference type="Gene3D" id="3.30.60.30">
    <property type="match status" value="1"/>
</dbReference>
<dbReference type="GO" id="GO:0030154">
    <property type="term" value="P:cell differentiation"/>
    <property type="evidence" value="ECO:0007669"/>
    <property type="project" value="TreeGrafter"/>
</dbReference>
<dbReference type="OrthoDB" id="5983569at2759"/>
<dbReference type="AlphaFoldDB" id="A0A8C6Y378"/>
<keyword evidence="6" id="KW-1185">Reference proteome</keyword>
<keyword evidence="1" id="KW-0646">Protease inhibitor</keyword>
<organism evidence="5 6">
    <name type="scientific">Naja naja</name>
    <name type="common">Indian cobra</name>
    <dbReference type="NCBI Taxonomy" id="35670"/>
    <lineage>
        <taxon>Eukaryota</taxon>
        <taxon>Metazoa</taxon>
        <taxon>Chordata</taxon>
        <taxon>Craniata</taxon>
        <taxon>Vertebrata</taxon>
        <taxon>Euteleostomi</taxon>
        <taxon>Lepidosauria</taxon>
        <taxon>Squamata</taxon>
        <taxon>Bifurcata</taxon>
        <taxon>Unidentata</taxon>
        <taxon>Episquamata</taxon>
        <taxon>Toxicofera</taxon>
        <taxon>Serpentes</taxon>
        <taxon>Colubroidea</taxon>
        <taxon>Elapidae</taxon>
        <taxon>Elapinae</taxon>
        <taxon>Naja</taxon>
    </lineage>
</organism>
<evidence type="ECO:0000259" key="4">
    <source>
        <dbReference type="PROSITE" id="PS51465"/>
    </source>
</evidence>
<dbReference type="PANTHER" id="PTHR10913:SF45">
    <property type="entry name" value="FOLLISTATIN, ISOFORM A-RELATED"/>
    <property type="match status" value="1"/>
</dbReference>
<feature type="domain" description="Kazal-like" evidence="4">
    <location>
        <begin position="29"/>
        <end position="76"/>
    </location>
</feature>
<dbReference type="SUPFAM" id="SSF100895">
    <property type="entry name" value="Kazal-type serine protease inhibitors"/>
    <property type="match status" value="1"/>
</dbReference>
<evidence type="ECO:0000313" key="6">
    <source>
        <dbReference type="Proteomes" id="UP000694559"/>
    </source>
</evidence>
<dbReference type="GeneTree" id="ENSGT01030000238866"/>
<evidence type="ECO:0000256" key="2">
    <source>
        <dbReference type="ARBA" id="ARBA00022900"/>
    </source>
</evidence>
<reference evidence="5" key="2">
    <citation type="submission" date="2025-09" db="UniProtKB">
        <authorList>
            <consortium name="Ensembl"/>
        </authorList>
    </citation>
    <scope>IDENTIFICATION</scope>
</reference>
<dbReference type="InterPro" id="IPR036058">
    <property type="entry name" value="Kazal_dom_sf"/>
</dbReference>
<dbReference type="SMART" id="SM00280">
    <property type="entry name" value="KAZAL"/>
    <property type="match status" value="1"/>
</dbReference>
<keyword evidence="2" id="KW-0722">Serine protease inhibitor</keyword>
<protein>
    <recommendedName>
        <fullName evidence="4">Kazal-like domain-containing protein</fullName>
    </recommendedName>
</protein>
<evidence type="ECO:0000256" key="3">
    <source>
        <dbReference type="ARBA" id="ARBA00023157"/>
    </source>
</evidence>
<reference evidence="5" key="1">
    <citation type="submission" date="2025-08" db="UniProtKB">
        <authorList>
            <consortium name="Ensembl"/>
        </authorList>
    </citation>
    <scope>IDENTIFICATION</scope>
</reference>
<dbReference type="CDD" id="cd00104">
    <property type="entry name" value="KAZAL_FS"/>
    <property type="match status" value="1"/>
</dbReference>
<name>A0A8C6Y378_NAJNA</name>
<dbReference type="InterPro" id="IPR050653">
    <property type="entry name" value="Prot_Inhib_GrowthFact_Antg"/>
</dbReference>
<evidence type="ECO:0000256" key="1">
    <source>
        <dbReference type="ARBA" id="ARBA00022690"/>
    </source>
</evidence>
<accession>A0A8C6Y378</accession>
<dbReference type="Proteomes" id="UP000694559">
    <property type="component" value="Unplaced"/>
</dbReference>
<dbReference type="PROSITE" id="PS51465">
    <property type="entry name" value="KAZAL_2"/>
    <property type="match status" value="1"/>
</dbReference>
<evidence type="ECO:0000313" key="5">
    <source>
        <dbReference type="Ensembl" id="ENSNNAP00000023691.1"/>
    </source>
</evidence>
<dbReference type="GO" id="GO:0005576">
    <property type="term" value="C:extracellular region"/>
    <property type="evidence" value="ECO:0007669"/>
    <property type="project" value="TreeGrafter"/>
</dbReference>
<dbReference type="Pfam" id="PF07648">
    <property type="entry name" value="Kazal_2"/>
    <property type="match status" value="1"/>
</dbReference>
<proteinExistence type="predicted"/>